<gene>
    <name evidence="1" type="ORF">AtDm6_2256</name>
</gene>
<sequence>MTCDRVRSSVRPVDVAFQKPLASMVISGSDPNLTGVL</sequence>
<accession>A0A094YKD6</accession>
<evidence type="ECO:0000313" key="2">
    <source>
        <dbReference type="Proteomes" id="UP000029448"/>
    </source>
</evidence>
<reference evidence="1 2" key="1">
    <citation type="submission" date="2014-06" db="EMBL/GenBank/DDBJ databases">
        <title>Functional and comparative genomic analyses of the Drosophila gut microbiota identify candidate symbiosis factors.</title>
        <authorList>
            <person name="Newell P.D."/>
            <person name="Chaston J.M."/>
            <person name="Douglas A.E."/>
        </authorList>
    </citation>
    <scope>NUCLEOTIDE SEQUENCE [LARGE SCALE GENOMIC DNA]</scope>
    <source>
        <strain evidence="1 2">DmCS_006</strain>
    </source>
</reference>
<comment type="caution">
    <text evidence="1">The sequence shown here is derived from an EMBL/GenBank/DDBJ whole genome shotgun (WGS) entry which is preliminary data.</text>
</comment>
<name>A0A094YKD6_9PROT</name>
<proteinExistence type="predicted"/>
<evidence type="ECO:0000313" key="1">
    <source>
        <dbReference type="EMBL" id="KGB22510.1"/>
    </source>
</evidence>
<dbReference type="EMBL" id="JOKM01000076">
    <property type="protein sequence ID" value="KGB22510.1"/>
    <property type="molecule type" value="Genomic_DNA"/>
</dbReference>
<keyword evidence="2" id="KW-1185">Reference proteome</keyword>
<dbReference type="Proteomes" id="UP000029448">
    <property type="component" value="Unassembled WGS sequence"/>
</dbReference>
<dbReference type="AlphaFoldDB" id="A0A094YKD6"/>
<protein>
    <submittedName>
        <fullName evidence="1">Uncharacterized protein</fullName>
    </submittedName>
</protein>
<organism evidence="1 2">
    <name type="scientific">Acetobacter tropicalis</name>
    <dbReference type="NCBI Taxonomy" id="104102"/>
    <lineage>
        <taxon>Bacteria</taxon>
        <taxon>Pseudomonadati</taxon>
        <taxon>Pseudomonadota</taxon>
        <taxon>Alphaproteobacteria</taxon>
        <taxon>Acetobacterales</taxon>
        <taxon>Acetobacteraceae</taxon>
        <taxon>Acetobacter</taxon>
    </lineage>
</organism>
<dbReference type="PATRIC" id="fig|104102.7.peg.2230"/>